<reference evidence="2" key="1">
    <citation type="submission" date="2015-03" db="EMBL/GenBank/DDBJ databases">
        <title>A transcriptome of Araucaria cunninghamii, an australian fine timber species.</title>
        <authorList>
            <person name="Jing Yi C.J.Y."/>
            <person name="Yin San L.Y.S."/>
            <person name="Abdul Karim S.S."/>
            <person name="Wan Azmi N.N."/>
            <person name="Hercus R.R."/>
            <person name="Croft L.L."/>
        </authorList>
    </citation>
    <scope>NUCLEOTIDE SEQUENCE</scope>
    <source>
        <strain evidence="2">MI0301</strain>
        <tissue evidence="2">Leaf</tissue>
    </source>
</reference>
<organism evidence="2">
    <name type="scientific">Araucaria cunninghamii</name>
    <name type="common">Hoop pine</name>
    <name type="synonym">Moreton Bay pine</name>
    <dbReference type="NCBI Taxonomy" id="56994"/>
    <lineage>
        <taxon>Eukaryota</taxon>
        <taxon>Viridiplantae</taxon>
        <taxon>Streptophyta</taxon>
        <taxon>Embryophyta</taxon>
        <taxon>Tracheophyta</taxon>
        <taxon>Spermatophyta</taxon>
        <taxon>Pinopsida</taxon>
        <taxon>Pinidae</taxon>
        <taxon>Conifers II</taxon>
        <taxon>Araucariales</taxon>
        <taxon>Araucariaceae</taxon>
        <taxon>Araucaria</taxon>
    </lineage>
</organism>
<dbReference type="InterPro" id="IPR007493">
    <property type="entry name" value="DUF538"/>
</dbReference>
<accession>A0A0D6QVL0</accession>
<sequence>MSLRRGGPLGVYFIAIALLMLVEPSHSTTAYEVLEEYGFPIGLLPTNVESYTLDTSDGSFTVYLSSSCKFKVDSYTLKYKKKFSGKISTDSLKDLDGISVKVWFFYLSITKVLREGDELEFYVGSFSASFPVSNFDECPECGCGFDCVESSAHSLVEES</sequence>
<protein>
    <recommendedName>
        <fullName evidence="3">DUF538 domain-containing protein</fullName>
    </recommendedName>
</protein>
<dbReference type="AlphaFoldDB" id="A0A0D6QVL0"/>
<dbReference type="PANTHER" id="PTHR31676:SF76">
    <property type="entry name" value="OS05G0362300 PROTEIN"/>
    <property type="match status" value="1"/>
</dbReference>
<dbReference type="Gene3D" id="2.30.240.10">
    <property type="entry name" value="At5g01610-like"/>
    <property type="match status" value="1"/>
</dbReference>
<evidence type="ECO:0008006" key="3">
    <source>
        <dbReference type="Google" id="ProtNLM"/>
    </source>
</evidence>
<feature type="signal peptide" evidence="1">
    <location>
        <begin position="1"/>
        <end position="30"/>
    </location>
</feature>
<dbReference type="EMBL" id="GCKF01044826">
    <property type="protein sequence ID" value="JAG94028.1"/>
    <property type="molecule type" value="Transcribed_RNA"/>
</dbReference>
<keyword evidence="1" id="KW-0732">Signal</keyword>
<feature type="chain" id="PRO_5002311252" description="DUF538 domain-containing protein" evidence="1">
    <location>
        <begin position="31"/>
        <end position="159"/>
    </location>
</feature>
<dbReference type="PANTHER" id="PTHR31676">
    <property type="entry name" value="T31J12.3 PROTEIN-RELATED"/>
    <property type="match status" value="1"/>
</dbReference>
<name>A0A0D6QVL0_ARACU</name>
<evidence type="ECO:0000313" key="2">
    <source>
        <dbReference type="EMBL" id="JAG94028.1"/>
    </source>
</evidence>
<dbReference type="SUPFAM" id="SSF141562">
    <property type="entry name" value="At5g01610-like"/>
    <property type="match status" value="1"/>
</dbReference>
<dbReference type="Pfam" id="PF04398">
    <property type="entry name" value="DUF538"/>
    <property type="match status" value="1"/>
</dbReference>
<proteinExistence type="predicted"/>
<evidence type="ECO:0000256" key="1">
    <source>
        <dbReference type="SAM" id="SignalP"/>
    </source>
</evidence>
<dbReference type="InterPro" id="IPR036758">
    <property type="entry name" value="At5g01610-like"/>
</dbReference>